<feature type="transmembrane region" description="Helical" evidence="6">
    <location>
        <begin position="318"/>
        <end position="336"/>
    </location>
</feature>
<evidence type="ECO:0000313" key="8">
    <source>
        <dbReference type="Proteomes" id="UP000244081"/>
    </source>
</evidence>
<organism evidence="7 8">
    <name type="scientific">Breoghania corrubedonensis</name>
    <dbReference type="NCBI Taxonomy" id="665038"/>
    <lineage>
        <taxon>Bacteria</taxon>
        <taxon>Pseudomonadati</taxon>
        <taxon>Pseudomonadota</taxon>
        <taxon>Alphaproteobacteria</taxon>
        <taxon>Hyphomicrobiales</taxon>
        <taxon>Stappiaceae</taxon>
        <taxon>Breoghania</taxon>
    </lineage>
</organism>
<dbReference type="AlphaFoldDB" id="A0A2T5VEE6"/>
<feature type="transmembrane region" description="Helical" evidence="6">
    <location>
        <begin position="138"/>
        <end position="158"/>
    </location>
</feature>
<dbReference type="RefSeq" id="WP_107987735.1">
    <property type="nucleotide sequence ID" value="NZ_QAYG01000001.1"/>
</dbReference>
<dbReference type="PANTHER" id="PTHR42893">
    <property type="entry name" value="PROTEIN DETOXIFICATION 44, CHLOROPLASTIC-RELATED"/>
    <property type="match status" value="1"/>
</dbReference>
<feature type="transmembrane region" description="Helical" evidence="6">
    <location>
        <begin position="195"/>
        <end position="217"/>
    </location>
</feature>
<keyword evidence="4 6" id="KW-1133">Transmembrane helix</keyword>
<evidence type="ECO:0000256" key="2">
    <source>
        <dbReference type="ARBA" id="ARBA00010199"/>
    </source>
</evidence>
<evidence type="ECO:0000256" key="6">
    <source>
        <dbReference type="SAM" id="Phobius"/>
    </source>
</evidence>
<dbReference type="GO" id="GO:0015297">
    <property type="term" value="F:antiporter activity"/>
    <property type="evidence" value="ECO:0007669"/>
    <property type="project" value="InterPro"/>
</dbReference>
<dbReference type="OrthoDB" id="9789527at2"/>
<feature type="transmembrane region" description="Helical" evidence="6">
    <location>
        <begin position="170"/>
        <end position="189"/>
    </location>
</feature>
<evidence type="ECO:0000256" key="1">
    <source>
        <dbReference type="ARBA" id="ARBA00004141"/>
    </source>
</evidence>
<comment type="subcellular location">
    <subcellularLocation>
        <location evidence="1">Membrane</location>
        <topology evidence="1">Multi-pass membrane protein</topology>
    </subcellularLocation>
</comment>
<keyword evidence="3 6" id="KW-0812">Transmembrane</keyword>
<proteinExistence type="inferred from homology"/>
<protein>
    <submittedName>
        <fullName evidence="7">MATE family multidrug resistance protein</fullName>
    </submittedName>
</protein>
<feature type="transmembrane region" description="Helical" evidence="6">
    <location>
        <begin position="389"/>
        <end position="407"/>
    </location>
</feature>
<dbReference type="CDD" id="cd13136">
    <property type="entry name" value="MATE_DinF_like"/>
    <property type="match status" value="1"/>
</dbReference>
<dbReference type="PANTHER" id="PTHR42893:SF46">
    <property type="entry name" value="PROTEIN DETOXIFICATION 44, CHLOROPLASTIC"/>
    <property type="match status" value="1"/>
</dbReference>
<reference evidence="7 8" key="1">
    <citation type="submission" date="2018-04" db="EMBL/GenBank/DDBJ databases">
        <title>Genomic Encyclopedia of Archaeal and Bacterial Type Strains, Phase II (KMG-II): from individual species to whole genera.</title>
        <authorList>
            <person name="Goeker M."/>
        </authorList>
    </citation>
    <scope>NUCLEOTIDE SEQUENCE [LARGE SCALE GENOMIC DNA]</scope>
    <source>
        <strain evidence="7 8">DSM 23382</strain>
    </source>
</reference>
<evidence type="ECO:0000313" key="7">
    <source>
        <dbReference type="EMBL" id="PTW62121.1"/>
    </source>
</evidence>
<name>A0A2T5VEE6_9HYPH</name>
<dbReference type="Pfam" id="PF01554">
    <property type="entry name" value="MatE"/>
    <property type="match status" value="2"/>
</dbReference>
<feature type="transmembrane region" description="Helical" evidence="6">
    <location>
        <begin position="15"/>
        <end position="35"/>
    </location>
</feature>
<feature type="transmembrane region" description="Helical" evidence="6">
    <location>
        <begin position="244"/>
        <end position="264"/>
    </location>
</feature>
<feature type="transmembrane region" description="Helical" evidence="6">
    <location>
        <begin position="91"/>
        <end position="114"/>
    </location>
</feature>
<gene>
    <name evidence="7" type="ORF">C8N35_101156</name>
</gene>
<dbReference type="InterPro" id="IPR002528">
    <property type="entry name" value="MATE_fam"/>
</dbReference>
<comment type="similarity">
    <text evidence="2">Belongs to the multi antimicrobial extrusion (MATE) (TC 2.A.66.1) family.</text>
</comment>
<dbReference type="Proteomes" id="UP000244081">
    <property type="component" value="Unassembled WGS sequence"/>
</dbReference>
<keyword evidence="8" id="KW-1185">Reference proteome</keyword>
<feature type="transmembrane region" description="Helical" evidence="6">
    <location>
        <begin position="413"/>
        <end position="431"/>
    </location>
</feature>
<dbReference type="InterPro" id="IPR044644">
    <property type="entry name" value="DinF-like"/>
</dbReference>
<comment type="caution">
    <text evidence="7">The sequence shown here is derived from an EMBL/GenBank/DDBJ whole genome shotgun (WGS) entry which is preliminary data.</text>
</comment>
<evidence type="ECO:0000256" key="4">
    <source>
        <dbReference type="ARBA" id="ARBA00022989"/>
    </source>
</evidence>
<keyword evidence="5 6" id="KW-0472">Membrane</keyword>
<evidence type="ECO:0000256" key="5">
    <source>
        <dbReference type="ARBA" id="ARBA00023136"/>
    </source>
</evidence>
<dbReference type="NCBIfam" id="TIGR00797">
    <property type="entry name" value="matE"/>
    <property type="match status" value="1"/>
</dbReference>
<dbReference type="EMBL" id="QAYG01000001">
    <property type="protein sequence ID" value="PTW62121.1"/>
    <property type="molecule type" value="Genomic_DNA"/>
</dbReference>
<accession>A0A2T5VEE6</accession>
<evidence type="ECO:0000256" key="3">
    <source>
        <dbReference type="ARBA" id="ARBA00022692"/>
    </source>
</evidence>
<dbReference type="GO" id="GO:0042910">
    <property type="term" value="F:xenobiotic transmembrane transporter activity"/>
    <property type="evidence" value="ECO:0007669"/>
    <property type="project" value="InterPro"/>
</dbReference>
<dbReference type="GO" id="GO:0005886">
    <property type="term" value="C:plasma membrane"/>
    <property type="evidence" value="ECO:0007669"/>
    <property type="project" value="TreeGrafter"/>
</dbReference>
<feature type="transmembrane region" description="Helical" evidence="6">
    <location>
        <begin position="279"/>
        <end position="298"/>
    </location>
</feature>
<sequence>MPRDQRPFDVTNRSVLALAIPMTLAYLSTPILGVVDTAVIGQLGSAALVGGIAVGGIIFDLGFTTFNFLRSGTTGMTAQAMGSGEHREVRAVLLRALIIAFAAGLAMIVLQWPIREIGIALLGGSDEVQAATRTYFTWRIYSAPFALANYAVLGWLLGQGRAGTGLFLQTFLNGVNIALSVYFVMGLGWGVSGVALSTLMAEAFTSATGGLIVWRSFAGKRPPSLQRVFNAKRFAKMAGVNRDIMIRSFTLLFAFAFFTARGAAQGDVTLAANSILEKLFMVASYFLDGFASAAEQIVGRSLGARYRPAYDRAVRLTMLWGFGLAGTAACIFWFGGPWLIDFMTTSTPVRDEARVFLVWAALTPLFGVMAFQMDGVFIGATWSRDMRNMMLLSLALYLAAYAVLFPAFGNHGLWLSLEIFLGVRGISLGFMSRIRARETFGTA</sequence>
<feature type="transmembrane region" description="Helical" evidence="6">
    <location>
        <begin position="47"/>
        <end position="70"/>
    </location>
</feature>
<feature type="transmembrane region" description="Helical" evidence="6">
    <location>
        <begin position="356"/>
        <end position="377"/>
    </location>
</feature>